<evidence type="ECO:0000256" key="1">
    <source>
        <dbReference type="SAM" id="MobiDB-lite"/>
    </source>
</evidence>
<protein>
    <submittedName>
        <fullName evidence="2">Uncharacterized protein</fullName>
    </submittedName>
</protein>
<evidence type="ECO:0000313" key="3">
    <source>
        <dbReference type="Proteomes" id="UP001283361"/>
    </source>
</evidence>
<dbReference type="AlphaFoldDB" id="A0AAE0Y308"/>
<feature type="region of interest" description="Disordered" evidence="1">
    <location>
        <begin position="1"/>
        <end position="32"/>
    </location>
</feature>
<evidence type="ECO:0000313" key="2">
    <source>
        <dbReference type="EMBL" id="KAK3730741.1"/>
    </source>
</evidence>
<proteinExistence type="predicted"/>
<keyword evidence="3" id="KW-1185">Reference proteome</keyword>
<gene>
    <name evidence="2" type="ORF">RRG08_063638</name>
</gene>
<sequence length="102" mass="11418">QPINRSTGRAEQADMEPQIDKPTASRPDLTSPLCSTAHLPTMLLFHRLRKQNSKTVLADPTPYWPLWSVQDPVFVLRTSLSDLTTSKRHLPPTTSLDLGAQE</sequence>
<name>A0AAE0Y308_9GAST</name>
<feature type="non-terminal residue" evidence="2">
    <location>
        <position position="1"/>
    </location>
</feature>
<organism evidence="2 3">
    <name type="scientific">Elysia crispata</name>
    <name type="common">lettuce slug</name>
    <dbReference type="NCBI Taxonomy" id="231223"/>
    <lineage>
        <taxon>Eukaryota</taxon>
        <taxon>Metazoa</taxon>
        <taxon>Spiralia</taxon>
        <taxon>Lophotrochozoa</taxon>
        <taxon>Mollusca</taxon>
        <taxon>Gastropoda</taxon>
        <taxon>Heterobranchia</taxon>
        <taxon>Euthyneura</taxon>
        <taxon>Panpulmonata</taxon>
        <taxon>Sacoglossa</taxon>
        <taxon>Placobranchoidea</taxon>
        <taxon>Plakobranchidae</taxon>
        <taxon>Elysia</taxon>
    </lineage>
</organism>
<dbReference type="EMBL" id="JAWDGP010007059">
    <property type="protein sequence ID" value="KAK3730741.1"/>
    <property type="molecule type" value="Genomic_DNA"/>
</dbReference>
<comment type="caution">
    <text evidence="2">The sequence shown here is derived from an EMBL/GenBank/DDBJ whole genome shotgun (WGS) entry which is preliminary data.</text>
</comment>
<accession>A0AAE0Y308</accession>
<reference evidence="2" key="1">
    <citation type="journal article" date="2023" name="G3 (Bethesda)">
        <title>A reference genome for the long-term kleptoplast-retaining sea slug Elysia crispata morphotype clarki.</title>
        <authorList>
            <person name="Eastman K.E."/>
            <person name="Pendleton A.L."/>
            <person name="Shaikh M.A."/>
            <person name="Suttiyut T."/>
            <person name="Ogas R."/>
            <person name="Tomko P."/>
            <person name="Gavelis G."/>
            <person name="Widhalm J.R."/>
            <person name="Wisecaver J.H."/>
        </authorList>
    </citation>
    <scope>NUCLEOTIDE SEQUENCE</scope>
    <source>
        <strain evidence="2">ECLA1</strain>
    </source>
</reference>
<dbReference type="Proteomes" id="UP001283361">
    <property type="component" value="Unassembled WGS sequence"/>
</dbReference>